<evidence type="ECO:0000313" key="1">
    <source>
        <dbReference type="EMBL" id="SBS86323.1"/>
    </source>
</evidence>
<gene>
    <name evidence="1" type="ORF">POVCU1_013360</name>
</gene>
<name>A0A1A8W3T5_PLAOA</name>
<organism evidence="1 2">
    <name type="scientific">Plasmodium ovale curtisi</name>
    <dbReference type="NCBI Taxonomy" id="864141"/>
    <lineage>
        <taxon>Eukaryota</taxon>
        <taxon>Sar</taxon>
        <taxon>Alveolata</taxon>
        <taxon>Apicomplexa</taxon>
        <taxon>Aconoidasida</taxon>
        <taxon>Haemosporida</taxon>
        <taxon>Plasmodiidae</taxon>
        <taxon>Plasmodium</taxon>
        <taxon>Plasmodium (Plasmodium)</taxon>
    </lineage>
</organism>
<reference evidence="2" key="1">
    <citation type="submission" date="2016-05" db="EMBL/GenBank/DDBJ databases">
        <authorList>
            <person name="Naeem Raeece"/>
        </authorList>
    </citation>
    <scope>NUCLEOTIDE SEQUENCE [LARGE SCALE GENOMIC DNA]</scope>
</reference>
<sequence length="86" mass="10236">MRKRVTLILNLTTNLSRINNCQFLHYVHILNGDRIPLRFGKKTYVQNNDLLQIVGVRVGGKKKKRKENNERKIKMKMVVEIYKKIK</sequence>
<accession>A0A1A8W3T5</accession>
<proteinExistence type="predicted"/>
<evidence type="ECO:0000313" key="2">
    <source>
        <dbReference type="Proteomes" id="UP000078546"/>
    </source>
</evidence>
<dbReference type="EMBL" id="FLQV01000249">
    <property type="protein sequence ID" value="SBS86323.1"/>
    <property type="molecule type" value="Genomic_DNA"/>
</dbReference>
<protein>
    <submittedName>
        <fullName evidence="1">Uncharacterized protein</fullName>
    </submittedName>
</protein>
<dbReference type="Proteomes" id="UP000078546">
    <property type="component" value="Unassembled WGS sequence"/>
</dbReference>
<dbReference type="AlphaFoldDB" id="A0A1A8W3T5"/>